<dbReference type="InterPro" id="IPR053790">
    <property type="entry name" value="P5CR-like_CS"/>
</dbReference>
<dbReference type="HAMAP" id="MF_01925">
    <property type="entry name" value="P5C_reductase"/>
    <property type="match status" value="1"/>
</dbReference>
<dbReference type="RefSeq" id="WP_213145516.1">
    <property type="nucleotide sequence ID" value="NZ_JAGYPE020000002.1"/>
</dbReference>
<evidence type="ECO:0000256" key="6">
    <source>
        <dbReference type="HAMAP-Rule" id="MF_01925"/>
    </source>
</evidence>
<dbReference type="Pfam" id="PF14748">
    <property type="entry name" value="P5CR_dimer"/>
    <property type="match status" value="1"/>
</dbReference>
<evidence type="ECO:0000256" key="5">
    <source>
        <dbReference type="ARBA" id="ARBA00058118"/>
    </source>
</evidence>
<dbReference type="InterPro" id="IPR029036">
    <property type="entry name" value="P5CR_dimer"/>
</dbReference>
<evidence type="ECO:0000256" key="1">
    <source>
        <dbReference type="ARBA" id="ARBA00005525"/>
    </source>
</evidence>
<comment type="catalytic activity">
    <reaction evidence="6">
        <text>L-proline + NAD(+) = (S)-1-pyrroline-5-carboxylate + NADH + 2 H(+)</text>
        <dbReference type="Rhea" id="RHEA:14105"/>
        <dbReference type="ChEBI" id="CHEBI:15378"/>
        <dbReference type="ChEBI" id="CHEBI:17388"/>
        <dbReference type="ChEBI" id="CHEBI:57540"/>
        <dbReference type="ChEBI" id="CHEBI:57945"/>
        <dbReference type="ChEBI" id="CHEBI:60039"/>
        <dbReference type="EC" id="1.5.1.2"/>
    </reaction>
</comment>
<dbReference type="InterPro" id="IPR000304">
    <property type="entry name" value="Pyrroline-COOH_reductase"/>
</dbReference>
<dbReference type="InterPro" id="IPR008927">
    <property type="entry name" value="6-PGluconate_DH-like_C_sf"/>
</dbReference>
<evidence type="ECO:0000259" key="11">
    <source>
        <dbReference type="Pfam" id="PF14748"/>
    </source>
</evidence>
<dbReference type="GO" id="GO:0055129">
    <property type="term" value="P:L-proline biosynthetic process"/>
    <property type="evidence" value="ECO:0007669"/>
    <property type="project" value="UniProtKB-UniRule"/>
</dbReference>
<accession>A0A942YBG8</accession>
<comment type="function">
    <text evidence="5 6">Catalyzes the reduction of 1-pyrroline-5-carboxylate (PCA) to L-proline.</text>
</comment>
<dbReference type="Gene3D" id="1.10.3730.10">
    <property type="entry name" value="ProC C-terminal domain-like"/>
    <property type="match status" value="1"/>
</dbReference>
<dbReference type="EC" id="1.5.1.2" evidence="6 7"/>
<keyword evidence="2 6" id="KW-0641">Proline biosynthesis</keyword>
<dbReference type="PANTHER" id="PTHR11645">
    <property type="entry name" value="PYRROLINE-5-CARBOXYLATE REDUCTASE"/>
    <property type="match status" value="1"/>
</dbReference>
<evidence type="ECO:0000256" key="2">
    <source>
        <dbReference type="ARBA" id="ARBA00022650"/>
    </source>
</evidence>
<organism evidence="12">
    <name type="scientific">Neobacillus citreus</name>
    <dbReference type="NCBI Taxonomy" id="2833578"/>
    <lineage>
        <taxon>Bacteria</taxon>
        <taxon>Bacillati</taxon>
        <taxon>Bacillota</taxon>
        <taxon>Bacilli</taxon>
        <taxon>Bacillales</taxon>
        <taxon>Bacillaceae</taxon>
        <taxon>Neobacillus</taxon>
    </lineage>
</organism>
<sequence length="282" mass="30725">MLNKQTVVFLGAGSMAEAMISGIVNTGKIPSKQILVSNRRNQKRLRELQNTYDIKGISREELTFEHIDIFILAMKPKDIGSSLQYLSNKLKPNQIILSVAAGIPTNSIERYLPQGQPVVRVMPNTSSMIGESATAICPGKHATKKVMTIVRDLLSCLGTVYQIDEDKMDIFTGIAGSGPAYFYYLIEHMEKAGKECGLDAATVRQISAQTILGAAKMMIQETGTPAELREKVTSPNGTTAAGLEALEKHGGGRAIMQAVKEAAKRSQEMNSHYQRRQIGVIG</sequence>
<evidence type="ECO:0000313" key="12">
    <source>
        <dbReference type="EMBL" id="MBS4185677.1"/>
    </source>
</evidence>
<name>A0A942YBG8_9BACI</name>
<dbReference type="AlphaFoldDB" id="A0A942YBG8"/>
<dbReference type="Pfam" id="PF03807">
    <property type="entry name" value="F420_oxidored"/>
    <property type="match status" value="1"/>
</dbReference>
<dbReference type="NCBIfam" id="TIGR00112">
    <property type="entry name" value="proC"/>
    <property type="match status" value="1"/>
</dbReference>
<feature type="binding site" evidence="8">
    <location>
        <begin position="10"/>
        <end position="15"/>
    </location>
    <ligand>
        <name>NADP(+)</name>
        <dbReference type="ChEBI" id="CHEBI:58349"/>
    </ligand>
</feature>
<evidence type="ECO:0000313" key="14">
    <source>
        <dbReference type="Proteomes" id="UP000677265"/>
    </source>
</evidence>
<dbReference type="PIRSF" id="PIRSF000193">
    <property type="entry name" value="Pyrrol-5-carb_rd"/>
    <property type="match status" value="1"/>
</dbReference>
<comment type="similarity">
    <text evidence="1 6 9">Belongs to the pyrroline-5-carboxylate reductase family.</text>
</comment>
<dbReference type="PANTHER" id="PTHR11645:SF49">
    <property type="entry name" value="PYRROLINE-5-CARBOXYLATE REDUCTASE 1"/>
    <property type="match status" value="1"/>
</dbReference>
<dbReference type="EMBL" id="JAGYPE020000002">
    <property type="protein sequence ID" value="MCH6264429.1"/>
    <property type="molecule type" value="Genomic_DNA"/>
</dbReference>
<dbReference type="Proteomes" id="UP000677265">
    <property type="component" value="Unassembled WGS sequence"/>
</dbReference>
<comment type="caution">
    <text evidence="12">The sequence shown here is derived from an EMBL/GenBank/DDBJ whole genome shotgun (WGS) entry which is preliminary data.</text>
</comment>
<dbReference type="Gene3D" id="3.40.50.720">
    <property type="entry name" value="NAD(P)-binding Rossmann-like Domain"/>
    <property type="match status" value="1"/>
</dbReference>
<evidence type="ECO:0000256" key="8">
    <source>
        <dbReference type="PIRSR" id="PIRSR000193-1"/>
    </source>
</evidence>
<reference evidence="12" key="1">
    <citation type="submission" date="2021-05" db="EMBL/GenBank/DDBJ databases">
        <title>Novel Bacillus species.</title>
        <authorList>
            <person name="Liu G."/>
        </authorList>
    </citation>
    <scope>NUCLEOTIDE SEQUENCE</scope>
    <source>
        <strain evidence="12 14">FJAT-50051</strain>
    </source>
</reference>
<feature type="domain" description="Pyrroline-5-carboxylate reductase catalytic N-terminal" evidence="10">
    <location>
        <begin position="7"/>
        <end position="102"/>
    </location>
</feature>
<dbReference type="InterPro" id="IPR028939">
    <property type="entry name" value="P5C_Rdtase_cat_N"/>
</dbReference>
<dbReference type="GO" id="GO:0005737">
    <property type="term" value="C:cytoplasm"/>
    <property type="evidence" value="ECO:0007669"/>
    <property type="project" value="UniProtKB-SubCell"/>
</dbReference>
<evidence type="ECO:0000256" key="3">
    <source>
        <dbReference type="ARBA" id="ARBA00022857"/>
    </source>
</evidence>
<keyword evidence="6 9" id="KW-0028">Amino-acid biosynthesis</keyword>
<keyword evidence="4 6" id="KW-0560">Oxidoreductase</keyword>
<comment type="subcellular location">
    <subcellularLocation>
        <location evidence="6">Cytoplasm</location>
    </subcellularLocation>
</comment>
<dbReference type="PROSITE" id="PS00521">
    <property type="entry name" value="P5CR"/>
    <property type="match status" value="1"/>
</dbReference>
<protein>
    <recommendedName>
        <fullName evidence="6 7">Pyrroline-5-carboxylate reductase</fullName>
        <shortName evidence="6">P5C reductase</shortName>
        <shortName evidence="6">P5CR</shortName>
        <ecNumber evidence="6 7">1.5.1.2</ecNumber>
    </recommendedName>
    <alternativeName>
        <fullName evidence="6">PCA reductase</fullName>
    </alternativeName>
</protein>
<dbReference type="FunFam" id="1.10.3730.10:FF:000001">
    <property type="entry name" value="Pyrroline-5-carboxylate reductase"/>
    <property type="match status" value="1"/>
</dbReference>
<evidence type="ECO:0000256" key="7">
    <source>
        <dbReference type="NCBIfam" id="TIGR00112"/>
    </source>
</evidence>
<dbReference type="SUPFAM" id="SSF51735">
    <property type="entry name" value="NAD(P)-binding Rossmann-fold domains"/>
    <property type="match status" value="1"/>
</dbReference>
<evidence type="ECO:0000259" key="10">
    <source>
        <dbReference type="Pfam" id="PF03807"/>
    </source>
</evidence>
<keyword evidence="3 6" id="KW-0521">NADP</keyword>
<feature type="binding site" evidence="8">
    <location>
        <begin position="73"/>
        <end position="76"/>
    </location>
    <ligand>
        <name>NADP(+)</name>
        <dbReference type="ChEBI" id="CHEBI:58349"/>
    </ligand>
</feature>
<gene>
    <name evidence="6 12" type="primary">proC</name>
    <name evidence="13" type="ORF">KHB02_002650</name>
    <name evidence="12" type="ORF">KHB02_30280</name>
</gene>
<dbReference type="SUPFAM" id="SSF48179">
    <property type="entry name" value="6-phosphogluconate dehydrogenase C-terminal domain-like"/>
    <property type="match status" value="1"/>
</dbReference>
<evidence type="ECO:0000256" key="9">
    <source>
        <dbReference type="RuleBase" id="RU003903"/>
    </source>
</evidence>
<proteinExistence type="inferred from homology"/>
<dbReference type="InterPro" id="IPR036291">
    <property type="entry name" value="NAD(P)-bd_dom_sf"/>
</dbReference>
<comment type="pathway">
    <text evidence="6 9">Amino-acid biosynthesis; L-proline biosynthesis; L-proline from L-glutamate 5-semialdehyde: step 1/1.</text>
</comment>
<comment type="catalytic activity">
    <reaction evidence="6 9">
        <text>L-proline + NADP(+) = (S)-1-pyrroline-5-carboxylate + NADPH + 2 H(+)</text>
        <dbReference type="Rhea" id="RHEA:14109"/>
        <dbReference type="ChEBI" id="CHEBI:15378"/>
        <dbReference type="ChEBI" id="CHEBI:17388"/>
        <dbReference type="ChEBI" id="CHEBI:57783"/>
        <dbReference type="ChEBI" id="CHEBI:58349"/>
        <dbReference type="ChEBI" id="CHEBI:60039"/>
        <dbReference type="EC" id="1.5.1.2"/>
    </reaction>
</comment>
<evidence type="ECO:0000313" key="13">
    <source>
        <dbReference type="EMBL" id="MCH6264429.1"/>
    </source>
</evidence>
<feature type="domain" description="Pyrroline-5-carboxylate reductase dimerisation" evidence="11">
    <location>
        <begin position="165"/>
        <end position="269"/>
    </location>
</feature>
<keyword evidence="14" id="KW-1185">Reference proteome</keyword>
<dbReference type="GO" id="GO:0004735">
    <property type="term" value="F:pyrroline-5-carboxylate reductase activity"/>
    <property type="evidence" value="ECO:0007669"/>
    <property type="project" value="UniProtKB-UniRule"/>
</dbReference>
<evidence type="ECO:0000256" key="4">
    <source>
        <dbReference type="ARBA" id="ARBA00023002"/>
    </source>
</evidence>
<dbReference type="EMBL" id="JAGYPE010000006">
    <property type="protein sequence ID" value="MBS4185677.1"/>
    <property type="molecule type" value="Genomic_DNA"/>
</dbReference>
<keyword evidence="6" id="KW-0963">Cytoplasm</keyword>